<sequence>MAHAWTSGQKGGRPSKASEAARIASETSFFRVTTSPVACQTFYRSNFFRYFVVKPVMDTRLASAIANLGDNAANSIPLRLEDQITFQLARKLNATEPSLPGHGHHYTQVSPWLDTTQWTRYTQGHDLHEQLV</sequence>
<dbReference type="Proteomes" id="UP000077154">
    <property type="component" value="Unassembled WGS sequence"/>
</dbReference>
<dbReference type="OrthoDB" id="3438039at2759"/>
<accession>A0A177A234</accession>
<reference evidence="1" key="1">
    <citation type="submission" date="2016-03" db="EMBL/GenBank/DDBJ databases">
        <title>Updated assembly of Pseudogymnoascus destructans, the fungus causing white-nose syndrome of bats.</title>
        <authorList>
            <person name="Palmer J.M."/>
            <person name="Drees K.P."/>
            <person name="Foster J.T."/>
            <person name="Lindner D.L."/>
        </authorList>
    </citation>
    <scope>NUCLEOTIDE SEQUENCE [LARGE SCALE GENOMIC DNA]</scope>
    <source>
        <strain evidence="1">20631-21</strain>
    </source>
</reference>
<gene>
    <name evidence="1" type="ORF">VC83_08220</name>
</gene>
<dbReference type="GeneID" id="36291262"/>
<protein>
    <submittedName>
        <fullName evidence="1">Uncharacterized protein</fullName>
    </submittedName>
</protein>
<proteinExistence type="predicted"/>
<organism evidence="1">
    <name type="scientific">Pseudogymnoascus destructans</name>
    <dbReference type="NCBI Taxonomy" id="655981"/>
    <lineage>
        <taxon>Eukaryota</taxon>
        <taxon>Fungi</taxon>
        <taxon>Dikarya</taxon>
        <taxon>Ascomycota</taxon>
        <taxon>Pezizomycotina</taxon>
        <taxon>Leotiomycetes</taxon>
        <taxon>Thelebolales</taxon>
        <taxon>Thelebolaceae</taxon>
        <taxon>Pseudogymnoascus</taxon>
    </lineage>
</organism>
<dbReference type="RefSeq" id="XP_024320631.1">
    <property type="nucleotide sequence ID" value="XM_024471776.1"/>
</dbReference>
<dbReference type="EMBL" id="KV441410">
    <property type="protein sequence ID" value="OAF55331.1"/>
    <property type="molecule type" value="Genomic_DNA"/>
</dbReference>
<evidence type="ECO:0000313" key="1">
    <source>
        <dbReference type="EMBL" id="OAF55331.1"/>
    </source>
</evidence>
<dbReference type="AlphaFoldDB" id="A0A177A234"/>
<name>A0A177A234_9PEZI</name>